<evidence type="ECO:0000256" key="6">
    <source>
        <dbReference type="ARBA" id="ARBA00022475"/>
    </source>
</evidence>
<dbReference type="InterPro" id="IPR045603">
    <property type="entry name" value="QcrA_N"/>
</dbReference>
<keyword evidence="8 22" id="KW-0812">Transmembrane</keyword>
<keyword evidence="9" id="KW-0001">2Fe-2S</keyword>
<feature type="transmembrane region" description="Helical" evidence="22">
    <location>
        <begin position="64"/>
        <end position="85"/>
    </location>
</feature>
<evidence type="ECO:0000256" key="3">
    <source>
        <dbReference type="ARBA" id="ARBA00010651"/>
    </source>
</evidence>
<keyword evidence="7" id="KW-0679">Respiratory chain</keyword>
<evidence type="ECO:0000256" key="13">
    <source>
        <dbReference type="ARBA" id="ARBA00023002"/>
    </source>
</evidence>
<keyword evidence="14" id="KW-0408">Iron</keyword>
<dbReference type="Gene3D" id="2.102.10.10">
    <property type="entry name" value="Rieske [2Fe-2S] iron-sulphur domain"/>
    <property type="match status" value="1"/>
</dbReference>
<dbReference type="PATRIC" id="fig|1079994.3.peg.805"/>
<organism evidence="24 25">
    <name type="scientific">Leucobacter chromiiresistens</name>
    <dbReference type="NCBI Taxonomy" id="1079994"/>
    <lineage>
        <taxon>Bacteria</taxon>
        <taxon>Bacillati</taxon>
        <taxon>Actinomycetota</taxon>
        <taxon>Actinomycetes</taxon>
        <taxon>Micrococcales</taxon>
        <taxon>Microbacteriaceae</taxon>
        <taxon>Leucobacter</taxon>
    </lineage>
</organism>
<comment type="function">
    <text evidence="1">Iron-sulfur subunit of the cytochrome bc1 complex, an essential component of the respiratory electron transport chain required for ATP synthesis. The bc1 complex catalyzes the oxidation of menaquinol and the reduction of cytochrome c in the respiratory chain. The bc1 complex operates through a Q-cycle mechanism that couples electron transfer to generation of the proton gradient that drives ATP synthesis.</text>
</comment>
<dbReference type="GO" id="GO:0046872">
    <property type="term" value="F:metal ion binding"/>
    <property type="evidence" value="ECO:0007669"/>
    <property type="project" value="UniProtKB-KW"/>
</dbReference>
<dbReference type="SUPFAM" id="SSF50022">
    <property type="entry name" value="ISP domain"/>
    <property type="match status" value="1"/>
</dbReference>
<keyword evidence="16 22" id="KW-0472">Membrane</keyword>
<dbReference type="InterPro" id="IPR036922">
    <property type="entry name" value="Rieske_2Fe-2S_sf"/>
</dbReference>
<evidence type="ECO:0000256" key="4">
    <source>
        <dbReference type="ARBA" id="ARBA00015816"/>
    </source>
</evidence>
<keyword evidence="10" id="KW-0479">Metal-binding</keyword>
<evidence type="ECO:0000256" key="20">
    <source>
        <dbReference type="ARBA" id="ARBA00034078"/>
    </source>
</evidence>
<dbReference type="InterPro" id="IPR014349">
    <property type="entry name" value="Rieske_Fe-S_prot"/>
</dbReference>
<evidence type="ECO:0000256" key="16">
    <source>
        <dbReference type="ARBA" id="ARBA00023136"/>
    </source>
</evidence>
<dbReference type="OrthoDB" id="9802613at2"/>
<feature type="region of interest" description="Disordered" evidence="21">
    <location>
        <begin position="34"/>
        <end position="55"/>
    </location>
</feature>
<evidence type="ECO:0000256" key="21">
    <source>
        <dbReference type="SAM" id="MobiDB-lite"/>
    </source>
</evidence>
<evidence type="ECO:0000256" key="7">
    <source>
        <dbReference type="ARBA" id="ARBA00022660"/>
    </source>
</evidence>
<evidence type="ECO:0000256" key="19">
    <source>
        <dbReference type="ARBA" id="ARBA00032409"/>
    </source>
</evidence>
<comment type="similarity">
    <text evidence="3">Belongs to the Rieske iron-sulfur protein family.</text>
</comment>
<evidence type="ECO:0000256" key="1">
    <source>
        <dbReference type="ARBA" id="ARBA00002494"/>
    </source>
</evidence>
<dbReference type="GO" id="GO:0016705">
    <property type="term" value="F:oxidoreductase activity, acting on paired donors, with incorporation or reduction of molecular oxygen"/>
    <property type="evidence" value="ECO:0007669"/>
    <property type="project" value="UniProtKB-ARBA"/>
</dbReference>
<dbReference type="PROSITE" id="PS51296">
    <property type="entry name" value="RIESKE"/>
    <property type="match status" value="1"/>
</dbReference>
<evidence type="ECO:0000256" key="2">
    <source>
        <dbReference type="ARBA" id="ARBA00004651"/>
    </source>
</evidence>
<evidence type="ECO:0000256" key="11">
    <source>
        <dbReference type="ARBA" id="ARBA00022982"/>
    </source>
</evidence>
<comment type="subcellular location">
    <subcellularLocation>
        <location evidence="2">Cell membrane</location>
        <topology evidence="2">Multi-pass membrane protein</topology>
    </subcellularLocation>
</comment>
<dbReference type="Pfam" id="PF00355">
    <property type="entry name" value="Rieske"/>
    <property type="match status" value="1"/>
</dbReference>
<keyword evidence="13" id="KW-0560">Oxidoreductase</keyword>
<dbReference type="AlphaFoldDB" id="A0A147EQ82"/>
<evidence type="ECO:0000256" key="14">
    <source>
        <dbReference type="ARBA" id="ARBA00023004"/>
    </source>
</evidence>
<dbReference type="RefSeq" id="WP_058593285.1">
    <property type="nucleotide sequence ID" value="NZ_LDRK01000018.1"/>
</dbReference>
<name>A0A147EQ82_9MICO</name>
<dbReference type="PRINTS" id="PR00162">
    <property type="entry name" value="RIESKE"/>
</dbReference>
<keyword evidence="5" id="KW-0813">Transport</keyword>
<dbReference type="GO" id="GO:0051537">
    <property type="term" value="F:2 iron, 2 sulfur cluster binding"/>
    <property type="evidence" value="ECO:0007669"/>
    <property type="project" value="UniProtKB-KW"/>
</dbReference>
<comment type="caution">
    <text evidence="24">The sequence shown here is derived from an EMBL/GenBank/DDBJ whole genome shotgun (WGS) entry which is preliminary data.</text>
</comment>
<sequence length="371" mass="40324">MAEEAKNNGGDHAAVVAAGHGSVGAGAGTAVIPSDAVQNPGLPPHRKRVTDLDPKKEKSAERTVYTLFYLSIAGSLGAVLAYMFFPIETGELLAIRLHTMFVGLGMALALLAVGIGAVHWGKAIMADHESVDYRHPVASDTPTREASAEVFKLADEESGFSRRSLVRNSLIGALIAFPLPGITLLRGLGPQDRDPVELAHHTMWAEGVRLARDPSGVPIKASEVTIGSAFHVIPETLNHEDFEKMTLDERGGSVHLLDAKAKAIVLLMRLNQEDLRELPERKDWSYDGIVAYSKVCTHVGCPVALYEQHTHHLLCPCHQSQFDVSEHAKVIFGPAKRPLPQLPITVDDEGYLVAQSDFHEPVGPSFWERLK</sequence>
<dbReference type="Pfam" id="PF19297">
    <property type="entry name" value="QcrA_N"/>
    <property type="match status" value="1"/>
</dbReference>
<evidence type="ECO:0000256" key="15">
    <source>
        <dbReference type="ARBA" id="ARBA00023014"/>
    </source>
</evidence>
<dbReference type="InterPro" id="IPR017941">
    <property type="entry name" value="Rieske_2Fe-2S"/>
</dbReference>
<protein>
    <recommendedName>
        <fullName evidence="4">Cytochrome bc1 complex Rieske iron-sulfur subunit</fullName>
    </recommendedName>
    <alternativeName>
        <fullName evidence="18">Cytochrome bc1 reductase complex subunit QcrA</fullName>
    </alternativeName>
    <alternativeName>
        <fullName evidence="19">Rieske iron-sulfur protein</fullName>
    </alternativeName>
</protein>
<keyword evidence="11" id="KW-0249">Electron transport</keyword>
<dbReference type="GO" id="GO:0005886">
    <property type="term" value="C:plasma membrane"/>
    <property type="evidence" value="ECO:0007669"/>
    <property type="project" value="UniProtKB-SubCell"/>
</dbReference>
<evidence type="ECO:0000256" key="8">
    <source>
        <dbReference type="ARBA" id="ARBA00022692"/>
    </source>
</evidence>
<feature type="transmembrane region" description="Helical" evidence="22">
    <location>
        <begin position="97"/>
        <end position="118"/>
    </location>
</feature>
<feature type="domain" description="Rieske" evidence="23">
    <location>
        <begin position="287"/>
        <end position="353"/>
    </location>
</feature>
<dbReference type="CDD" id="cd03467">
    <property type="entry name" value="Rieske"/>
    <property type="match status" value="1"/>
</dbReference>
<dbReference type="PANTHER" id="PTHR10134">
    <property type="entry name" value="CYTOCHROME B-C1 COMPLEX SUBUNIT RIESKE, MITOCHONDRIAL"/>
    <property type="match status" value="1"/>
</dbReference>
<evidence type="ECO:0000313" key="25">
    <source>
        <dbReference type="Proteomes" id="UP000070810"/>
    </source>
</evidence>
<evidence type="ECO:0000256" key="22">
    <source>
        <dbReference type="SAM" id="Phobius"/>
    </source>
</evidence>
<proteinExistence type="inferred from homology"/>
<dbReference type="Proteomes" id="UP000070810">
    <property type="component" value="Unassembled WGS sequence"/>
</dbReference>
<reference evidence="24 25" key="1">
    <citation type="journal article" date="2016" name="Front. Microbiol.">
        <title>Genomic Resource of Rice Seed Associated Bacteria.</title>
        <authorList>
            <person name="Midha S."/>
            <person name="Bansal K."/>
            <person name="Sharma S."/>
            <person name="Kumar N."/>
            <person name="Patil P.P."/>
            <person name="Chaudhry V."/>
            <person name="Patil P.B."/>
        </authorList>
    </citation>
    <scope>NUCLEOTIDE SEQUENCE [LARGE SCALE GENOMIC DNA]</scope>
    <source>
        <strain evidence="24 25">NS354</strain>
    </source>
</reference>
<evidence type="ECO:0000256" key="5">
    <source>
        <dbReference type="ARBA" id="ARBA00022448"/>
    </source>
</evidence>
<evidence type="ECO:0000313" key="24">
    <source>
        <dbReference type="EMBL" id="KTR86546.1"/>
    </source>
</evidence>
<dbReference type="GO" id="GO:0004497">
    <property type="term" value="F:monooxygenase activity"/>
    <property type="evidence" value="ECO:0007669"/>
    <property type="project" value="UniProtKB-ARBA"/>
</dbReference>
<keyword evidence="15" id="KW-0411">Iron-sulfur</keyword>
<dbReference type="EMBL" id="LDRK01000018">
    <property type="protein sequence ID" value="KTR86546.1"/>
    <property type="molecule type" value="Genomic_DNA"/>
</dbReference>
<keyword evidence="25" id="KW-1185">Reference proteome</keyword>
<keyword evidence="17" id="KW-1015">Disulfide bond</keyword>
<evidence type="ECO:0000256" key="18">
    <source>
        <dbReference type="ARBA" id="ARBA00029586"/>
    </source>
</evidence>
<keyword evidence="12 22" id="KW-1133">Transmembrane helix</keyword>
<evidence type="ECO:0000256" key="12">
    <source>
        <dbReference type="ARBA" id="ARBA00022989"/>
    </source>
</evidence>
<evidence type="ECO:0000256" key="9">
    <source>
        <dbReference type="ARBA" id="ARBA00022714"/>
    </source>
</evidence>
<comment type="cofactor">
    <cofactor evidence="20">
        <name>[2Fe-2S] cluster</name>
        <dbReference type="ChEBI" id="CHEBI:190135"/>
    </cofactor>
</comment>
<evidence type="ECO:0000256" key="17">
    <source>
        <dbReference type="ARBA" id="ARBA00023157"/>
    </source>
</evidence>
<keyword evidence="6" id="KW-1003">Cell membrane</keyword>
<dbReference type="InterPro" id="IPR005805">
    <property type="entry name" value="Rieske_Fe-S_prot_C"/>
</dbReference>
<accession>A0A147EQ82</accession>
<evidence type="ECO:0000259" key="23">
    <source>
        <dbReference type="PROSITE" id="PS51296"/>
    </source>
</evidence>
<evidence type="ECO:0000256" key="10">
    <source>
        <dbReference type="ARBA" id="ARBA00022723"/>
    </source>
</evidence>
<gene>
    <name evidence="24" type="ORF">NS354_03845</name>
</gene>